<dbReference type="SUPFAM" id="SSF55729">
    <property type="entry name" value="Acyl-CoA N-acyltransferases (Nat)"/>
    <property type="match status" value="1"/>
</dbReference>
<proteinExistence type="predicted"/>
<sequence>MTAYTTRYLTIDEYKEWDALVLQSPNYSVFDTTLWLDTLSSVLNCEIKLLGVFEEENLIGGVAFDVIKKYGMKIAKIPPMSVFNSCHYVPRETQYKERQRKHIHNIVASIVERLQNDFHYVVIANQHEFKDIRGFLLKGWSQNILYSYIVYLNKIDFSLISPSRRKWIKKAQKKLIVTEEIKDVTPVYDIIKHTYIRQGIKCPLPLDKMSEMFKKISNNIVILAAKEQKNDKYKAVNISVVDYKKNGVYGLFNGFLLETPDSGANSLLQWKEIEYFKDKGFEFFDLGEASIPSKASFKGEFYSDLVPFYRVSKSSLPFSIVWRLTKGRIIQAQ</sequence>
<reference evidence="1 2" key="1">
    <citation type="submission" date="2016-07" db="EMBL/GenBank/DDBJ databases">
        <title>Draft genome of Scalindua rubra, obtained from a brine-seawater interface in the Red Sea, sheds light on salt adaptation in anammox bacteria.</title>
        <authorList>
            <person name="Speth D.R."/>
            <person name="Lagkouvardos I."/>
            <person name="Wang Y."/>
            <person name="Qian P.-Y."/>
            <person name="Dutilh B.E."/>
            <person name="Jetten M.S."/>
        </authorList>
    </citation>
    <scope>NUCLEOTIDE SEQUENCE [LARGE SCALE GENOMIC DNA]</scope>
    <source>
        <strain evidence="1">BSI-1</strain>
    </source>
</reference>
<dbReference type="PANTHER" id="PTHR36174">
    <property type="entry name" value="LIPID II:GLYCINE GLYCYLTRANSFERASE"/>
    <property type="match status" value="1"/>
</dbReference>
<dbReference type="Gene3D" id="3.40.630.30">
    <property type="match status" value="1"/>
</dbReference>
<comment type="caution">
    <text evidence="1">The sequence shown here is derived from an EMBL/GenBank/DDBJ whole genome shotgun (WGS) entry which is preliminary data.</text>
</comment>
<evidence type="ECO:0000313" key="2">
    <source>
        <dbReference type="Proteomes" id="UP000094056"/>
    </source>
</evidence>
<evidence type="ECO:0000313" key="1">
    <source>
        <dbReference type="EMBL" id="ODS31694.1"/>
    </source>
</evidence>
<dbReference type="InterPro" id="IPR050644">
    <property type="entry name" value="PG_Glycine_Bridge_Synth"/>
</dbReference>
<name>A0A1E3X9Q1_9BACT</name>
<dbReference type="Proteomes" id="UP000094056">
    <property type="component" value="Unassembled WGS sequence"/>
</dbReference>
<gene>
    <name evidence="1" type="ORF">SCARUB_03182</name>
</gene>
<dbReference type="PANTHER" id="PTHR36174:SF1">
    <property type="entry name" value="LIPID II:GLYCINE GLYCYLTRANSFERASE"/>
    <property type="match status" value="1"/>
</dbReference>
<organism evidence="1 2">
    <name type="scientific">Candidatus Scalindua rubra</name>
    <dbReference type="NCBI Taxonomy" id="1872076"/>
    <lineage>
        <taxon>Bacteria</taxon>
        <taxon>Pseudomonadati</taxon>
        <taxon>Planctomycetota</taxon>
        <taxon>Candidatus Brocadiia</taxon>
        <taxon>Candidatus Brocadiales</taxon>
        <taxon>Candidatus Scalinduaceae</taxon>
        <taxon>Candidatus Scalindua</taxon>
    </lineage>
</organism>
<dbReference type="AlphaFoldDB" id="A0A1E3X9Q1"/>
<accession>A0A1E3X9Q1</accession>
<dbReference type="InterPro" id="IPR016181">
    <property type="entry name" value="Acyl_CoA_acyltransferase"/>
</dbReference>
<protein>
    <submittedName>
        <fullName evidence="1">FemAB family protein</fullName>
    </submittedName>
</protein>
<dbReference type="EMBL" id="MAYW01000100">
    <property type="protein sequence ID" value="ODS31694.1"/>
    <property type="molecule type" value="Genomic_DNA"/>
</dbReference>